<dbReference type="RefSeq" id="WP_285805592.1">
    <property type="nucleotide sequence ID" value="NZ_CP127389.1"/>
</dbReference>
<evidence type="ECO:0008006" key="3">
    <source>
        <dbReference type="Google" id="ProtNLM"/>
    </source>
</evidence>
<proteinExistence type="predicted"/>
<name>A0ABY8YC50_9GAMM</name>
<keyword evidence="2" id="KW-1185">Reference proteome</keyword>
<accession>A0ABY8YC50</accession>
<dbReference type="Proteomes" id="UP001226651">
    <property type="component" value="Chromosome"/>
</dbReference>
<evidence type="ECO:0000313" key="1">
    <source>
        <dbReference type="EMBL" id="WIV89666.1"/>
    </source>
</evidence>
<dbReference type="EMBL" id="CP127389">
    <property type="protein sequence ID" value="WIV89666.1"/>
    <property type="molecule type" value="Genomic_DNA"/>
</dbReference>
<protein>
    <recommendedName>
        <fullName evidence="3">Phage protein</fullName>
    </recommendedName>
</protein>
<evidence type="ECO:0000313" key="2">
    <source>
        <dbReference type="Proteomes" id="UP001226651"/>
    </source>
</evidence>
<reference evidence="1 2" key="1">
    <citation type="submission" date="2023-06" db="EMBL/GenBank/DDBJ databases">
        <title>Proteus appendicitidis sp. nov., isolated from the appendiceal pus of an appendicitis patient in Yongzhou, China.</title>
        <authorList>
            <person name="Cai X."/>
        </authorList>
    </citation>
    <scope>NUCLEOTIDE SEQUENCE [LARGE SCALE GENOMIC DNA]</scope>
    <source>
        <strain evidence="1 2">HZ0627</strain>
    </source>
</reference>
<sequence length="43" mass="4897">MELDFKASDLDGALSFLLDKANKDAKLRCSHSFRNRVITDIIK</sequence>
<gene>
    <name evidence="1" type="ORF">QQS39_06580</name>
</gene>
<organism evidence="1 2">
    <name type="scientific">Proteus appendicitidis</name>
    <dbReference type="NCBI Taxonomy" id="3034648"/>
    <lineage>
        <taxon>Bacteria</taxon>
        <taxon>Pseudomonadati</taxon>
        <taxon>Pseudomonadota</taxon>
        <taxon>Gammaproteobacteria</taxon>
        <taxon>Enterobacterales</taxon>
        <taxon>Morganellaceae</taxon>
        <taxon>Proteus</taxon>
    </lineage>
</organism>